<keyword evidence="6" id="KW-0460">Magnesium</keyword>
<proteinExistence type="inferred from homology"/>
<dbReference type="Proteomes" id="UP000198611">
    <property type="component" value="Unassembled WGS sequence"/>
</dbReference>
<keyword evidence="6" id="KW-0234">DNA repair</keyword>
<evidence type="ECO:0000256" key="5">
    <source>
        <dbReference type="ARBA" id="ARBA00022801"/>
    </source>
</evidence>
<feature type="site" description="Interaction with target DNA" evidence="6">
    <location>
        <position position="77"/>
    </location>
</feature>
<evidence type="ECO:0000313" key="8">
    <source>
        <dbReference type="Proteomes" id="UP000198611"/>
    </source>
</evidence>
<accession>A0A1I1R204</accession>
<dbReference type="GO" id="GO:0000287">
    <property type="term" value="F:magnesium ion binding"/>
    <property type="evidence" value="ECO:0007669"/>
    <property type="project" value="UniProtKB-UniRule"/>
</dbReference>
<dbReference type="GO" id="GO:0043737">
    <property type="term" value="F:deoxyribonuclease V activity"/>
    <property type="evidence" value="ECO:0007669"/>
    <property type="project" value="UniProtKB-UniRule"/>
</dbReference>
<evidence type="ECO:0000256" key="6">
    <source>
        <dbReference type="HAMAP-Rule" id="MF_00801"/>
    </source>
</evidence>
<feature type="binding site" evidence="6">
    <location>
        <position position="39"/>
    </location>
    <ligand>
        <name>Mg(2+)</name>
        <dbReference type="ChEBI" id="CHEBI:18420"/>
    </ligand>
</feature>
<dbReference type="NCBIfam" id="NF008629">
    <property type="entry name" value="PRK11617.1"/>
    <property type="match status" value="1"/>
</dbReference>
<dbReference type="EC" id="3.1.21.7" evidence="6"/>
<protein>
    <recommendedName>
        <fullName evidence="6">Endonuclease V</fullName>
        <ecNumber evidence="6">3.1.21.7</ecNumber>
    </recommendedName>
    <alternativeName>
        <fullName evidence="6">Deoxyinosine 3'endonuclease</fullName>
    </alternativeName>
    <alternativeName>
        <fullName evidence="6">Deoxyribonuclease V</fullName>
        <shortName evidence="6">DNase V</shortName>
    </alternativeName>
</protein>
<keyword evidence="6" id="KW-0227">DNA damage</keyword>
<organism evidence="7 8">
    <name type="scientific">Thiohalospira halophila DSM 15071</name>
    <dbReference type="NCBI Taxonomy" id="1123397"/>
    <lineage>
        <taxon>Bacteria</taxon>
        <taxon>Pseudomonadati</taxon>
        <taxon>Pseudomonadota</taxon>
        <taxon>Gammaproteobacteria</taxon>
        <taxon>Thiohalospirales</taxon>
        <taxon>Thiohalospiraceae</taxon>
        <taxon>Thiohalospira</taxon>
    </lineage>
</organism>
<evidence type="ECO:0000313" key="7">
    <source>
        <dbReference type="EMBL" id="SFD24280.1"/>
    </source>
</evidence>
<name>A0A1I1R204_9GAMM</name>
<dbReference type="OrthoDB" id="9790916at2"/>
<reference evidence="7 8" key="1">
    <citation type="submission" date="2016-10" db="EMBL/GenBank/DDBJ databases">
        <authorList>
            <person name="de Groot N.N."/>
        </authorList>
    </citation>
    <scope>NUCLEOTIDE SEQUENCE [LARGE SCALE GENOMIC DNA]</scope>
    <source>
        <strain evidence="7 8">HL3</strain>
    </source>
</reference>
<comment type="cofactor">
    <cofactor evidence="6">
        <name>Mg(2+)</name>
        <dbReference type="ChEBI" id="CHEBI:18420"/>
    </cofactor>
</comment>
<feature type="binding site" evidence="6">
    <location>
        <position position="107"/>
    </location>
    <ligand>
        <name>Mg(2+)</name>
        <dbReference type="ChEBI" id="CHEBI:18420"/>
    </ligand>
</feature>
<evidence type="ECO:0000256" key="4">
    <source>
        <dbReference type="ARBA" id="ARBA00022759"/>
    </source>
</evidence>
<keyword evidence="6" id="KW-0479">Metal-binding</keyword>
<dbReference type="AlphaFoldDB" id="A0A1I1R204"/>
<dbReference type="Pfam" id="PF04493">
    <property type="entry name" value="Endonuclease_5"/>
    <property type="match status" value="1"/>
</dbReference>
<dbReference type="GO" id="GO:0005737">
    <property type="term" value="C:cytoplasm"/>
    <property type="evidence" value="ECO:0007669"/>
    <property type="project" value="UniProtKB-SubCell"/>
</dbReference>
<comment type="catalytic activity">
    <reaction evidence="6">
        <text>Endonucleolytic cleavage at apurinic or apyrimidinic sites to products with a 5'-phosphate.</text>
        <dbReference type="EC" id="3.1.21.7"/>
    </reaction>
</comment>
<dbReference type="CDD" id="cd06559">
    <property type="entry name" value="Endonuclease_V"/>
    <property type="match status" value="1"/>
</dbReference>
<comment type="function">
    <text evidence="6">DNA repair enzyme involved in the repair of deaminated bases. Selectively cleaves double-stranded DNA at the second phosphodiester bond 3' to a deoxyinosine leaving behind the intact lesion on the nicked DNA.</text>
</comment>
<keyword evidence="3 6" id="KW-0540">Nuclease</keyword>
<comment type="similarity">
    <text evidence="6">Belongs to the endonuclease V family.</text>
</comment>
<keyword evidence="4 6" id="KW-0255">Endonuclease</keyword>
<evidence type="ECO:0000256" key="3">
    <source>
        <dbReference type="ARBA" id="ARBA00022722"/>
    </source>
</evidence>
<gene>
    <name evidence="6" type="primary">nfi</name>
    <name evidence="7" type="ORF">SAMN05660831_01227</name>
</gene>
<dbReference type="GO" id="GO:0006281">
    <property type="term" value="P:DNA repair"/>
    <property type="evidence" value="ECO:0007669"/>
    <property type="project" value="UniProtKB-UniRule"/>
</dbReference>
<evidence type="ECO:0000256" key="1">
    <source>
        <dbReference type="ARBA" id="ARBA00004496"/>
    </source>
</evidence>
<dbReference type="GO" id="GO:0003727">
    <property type="term" value="F:single-stranded RNA binding"/>
    <property type="evidence" value="ECO:0007669"/>
    <property type="project" value="TreeGrafter"/>
</dbReference>
<dbReference type="Gene3D" id="3.30.2170.10">
    <property type="entry name" value="archaeoglobus fulgidus dsm 4304 superfamily"/>
    <property type="match status" value="1"/>
</dbReference>
<sequence length="224" mass="23913">MAEMAGRRIAAAHRLQRCLARRVETADRLGPVERVAGVDVGFEEGGRVARAAAVVLAWPGLETLETAIAREPVRLPYIPGLLSFREVPVIAAALGRLAAPPDLVVCDGQGIAHPRRLGVASHLGLRLELPTIGVAKSRLIGEHGPVPEERGGRVPLGEGDETLGAVVRTRTGVRPVYVSPGHRVGLETAVAWTLALAPRYRLPETTRRADAAASGKRIREAFPR</sequence>
<dbReference type="STRING" id="1123397.SAMN05660831_01227"/>
<keyword evidence="5 6" id="KW-0378">Hydrolase</keyword>
<dbReference type="PANTHER" id="PTHR28511">
    <property type="entry name" value="ENDONUCLEASE V"/>
    <property type="match status" value="1"/>
</dbReference>
<comment type="subcellular location">
    <subcellularLocation>
        <location evidence="1 6">Cytoplasm</location>
    </subcellularLocation>
</comment>
<keyword evidence="2 6" id="KW-0963">Cytoplasm</keyword>
<dbReference type="GO" id="GO:0016891">
    <property type="term" value="F:RNA endonuclease activity producing 5'-phosphomonoesters, hydrolytic mechanism"/>
    <property type="evidence" value="ECO:0007669"/>
    <property type="project" value="TreeGrafter"/>
</dbReference>
<dbReference type="InterPro" id="IPR007581">
    <property type="entry name" value="Endonuclease-V"/>
</dbReference>
<dbReference type="RefSeq" id="WP_093427887.1">
    <property type="nucleotide sequence ID" value="NZ_FOMJ01000003.1"/>
</dbReference>
<dbReference type="PANTHER" id="PTHR28511:SF1">
    <property type="entry name" value="ENDONUCLEASE V"/>
    <property type="match status" value="1"/>
</dbReference>
<evidence type="ECO:0000256" key="2">
    <source>
        <dbReference type="ARBA" id="ARBA00022490"/>
    </source>
</evidence>
<keyword evidence="8" id="KW-1185">Reference proteome</keyword>
<dbReference type="HAMAP" id="MF_00801">
    <property type="entry name" value="Endonuclease_5"/>
    <property type="match status" value="1"/>
</dbReference>
<dbReference type="EMBL" id="FOMJ01000003">
    <property type="protein sequence ID" value="SFD24280.1"/>
    <property type="molecule type" value="Genomic_DNA"/>
</dbReference>